<protein>
    <recommendedName>
        <fullName evidence="1">HAT C-terminal dimerisation domain-containing protein</fullName>
    </recommendedName>
</protein>
<feature type="domain" description="HAT C-terminal dimerisation" evidence="1">
    <location>
        <begin position="678"/>
        <end position="739"/>
    </location>
</feature>
<name>A0ABQ8T5U1_PERAM</name>
<accession>A0ABQ8T5U1</accession>
<dbReference type="PANTHER" id="PTHR45749:SF28">
    <property type="entry name" value="ZINC FINGER MYM-TYPE PROTEIN 1-LIKE-RELATED"/>
    <property type="match status" value="1"/>
</dbReference>
<dbReference type="SUPFAM" id="SSF53098">
    <property type="entry name" value="Ribonuclease H-like"/>
    <property type="match status" value="1"/>
</dbReference>
<proteinExistence type="predicted"/>
<dbReference type="PANTHER" id="PTHR45749">
    <property type="match status" value="1"/>
</dbReference>
<dbReference type="Pfam" id="PF05699">
    <property type="entry name" value="Dimer_Tnp_hAT"/>
    <property type="match status" value="1"/>
</dbReference>
<evidence type="ECO:0000313" key="2">
    <source>
        <dbReference type="EMBL" id="KAJ4441361.1"/>
    </source>
</evidence>
<dbReference type="Proteomes" id="UP001148838">
    <property type="component" value="Unassembled WGS sequence"/>
</dbReference>
<evidence type="ECO:0000259" key="1">
    <source>
        <dbReference type="Pfam" id="PF05699"/>
    </source>
</evidence>
<dbReference type="InterPro" id="IPR008906">
    <property type="entry name" value="HATC_C_dom"/>
</dbReference>
<dbReference type="EMBL" id="JAJSOF020000015">
    <property type="protein sequence ID" value="KAJ4441361.1"/>
    <property type="molecule type" value="Genomic_DNA"/>
</dbReference>
<comment type="caution">
    <text evidence="2">The sequence shown here is derived from an EMBL/GenBank/DDBJ whole genome shotgun (WGS) entry which is preliminary data.</text>
</comment>
<sequence>MDEEVEIPVNSIKFELEACNDHLAPPPDPKSVDMRSEVNAVATASYLVKDEVEEENMVKEEMEDVTLEKNDVMPERLNSVQRLLRTPFSRLTREEKLLVKTAGPHQPDLAIVSIVTTSKRVFRRSFKRDWYEKYKWLCGCDVVNALFCFPCLLFGGDTSWTKRGVKDLVHLSCYVKRHEYSLKHVDNQVNLAMLGRDSIATQLNQRHRSEIKRRNEIVEKNRYILSRLIDCIKFCGAFELAMALQDESQGLDSPRVSRGLVNFVECLDSNMKVQLETATAFKGMCGNIQNELLQCMLDVCRDQITEEIKKADFLAVQIDETTDVSTRCHMVIVYRYVLNGEPVERFWGFLSPLYNDAETLASELITELNVHLKGTPDKLIAQSYDGGSVTNKNIKIVQAIVRHCFPRAHYIHCYAHHLNLVMEHAASEIDQARLFFANLSSIPPFFSRSCESTQALDQEIKRRLPKGVSPRWNYDSKTVTVISQNRKYLIQSFQEIKQIKPIDSITLRECDSHIRTLEDPTFIYWLSFFSKIMPKVEALFDRIQQRNIDAEQIHNALSAFECSIKKVRDSINEIPPPCSDPPPSKRGREQNKSEAAKEVCDVIVAKAKAHFTYIYYLTVAKLLSVQQFSYFQNNFPIEEFREALTTYPQLFDEKRLHTELEVLYSRQEFRQAYGVVPILKLFVNSNLEDIFPEVIKLLKILITIPMITSEAERCFPTVKRIKTFLRNSIEQDSICALAMLAIEKPLVHEMKDFNFRVIEKFASQKHRTMDFLYK</sequence>
<evidence type="ECO:0000313" key="3">
    <source>
        <dbReference type="Proteomes" id="UP001148838"/>
    </source>
</evidence>
<gene>
    <name evidence="2" type="ORF">ANN_11216</name>
</gene>
<reference evidence="2 3" key="1">
    <citation type="journal article" date="2022" name="Allergy">
        <title>Genome assembly and annotation of Periplaneta americana reveal a comprehensive cockroach allergen profile.</title>
        <authorList>
            <person name="Wang L."/>
            <person name="Xiong Q."/>
            <person name="Saelim N."/>
            <person name="Wang L."/>
            <person name="Nong W."/>
            <person name="Wan A.T."/>
            <person name="Shi M."/>
            <person name="Liu X."/>
            <person name="Cao Q."/>
            <person name="Hui J.H.L."/>
            <person name="Sookrung N."/>
            <person name="Leung T.F."/>
            <person name="Tungtrongchitr A."/>
            <person name="Tsui S.K.W."/>
        </authorList>
    </citation>
    <scope>NUCLEOTIDE SEQUENCE [LARGE SCALE GENOMIC DNA]</scope>
    <source>
        <strain evidence="2">PWHHKU_190912</strain>
    </source>
</reference>
<dbReference type="InterPro" id="IPR012337">
    <property type="entry name" value="RNaseH-like_sf"/>
</dbReference>
<organism evidence="2 3">
    <name type="scientific">Periplaneta americana</name>
    <name type="common">American cockroach</name>
    <name type="synonym">Blatta americana</name>
    <dbReference type="NCBI Taxonomy" id="6978"/>
    <lineage>
        <taxon>Eukaryota</taxon>
        <taxon>Metazoa</taxon>
        <taxon>Ecdysozoa</taxon>
        <taxon>Arthropoda</taxon>
        <taxon>Hexapoda</taxon>
        <taxon>Insecta</taxon>
        <taxon>Pterygota</taxon>
        <taxon>Neoptera</taxon>
        <taxon>Polyneoptera</taxon>
        <taxon>Dictyoptera</taxon>
        <taxon>Blattodea</taxon>
        <taxon>Blattoidea</taxon>
        <taxon>Blattidae</taxon>
        <taxon>Blattinae</taxon>
        <taxon>Periplaneta</taxon>
    </lineage>
</organism>
<keyword evidence="3" id="KW-1185">Reference proteome</keyword>